<dbReference type="Pfam" id="PF00248">
    <property type="entry name" value="Aldo_ket_red"/>
    <property type="match status" value="1"/>
</dbReference>
<feature type="domain" description="NADP-dependent oxidoreductase" evidence="4">
    <location>
        <begin position="16"/>
        <end position="305"/>
    </location>
</feature>
<evidence type="ECO:0000256" key="1">
    <source>
        <dbReference type="ARBA" id="ARBA00006515"/>
    </source>
</evidence>
<accession>A0ABX8WRG7</accession>
<dbReference type="InterPro" id="IPR023210">
    <property type="entry name" value="NADP_OxRdtase_dom"/>
</dbReference>
<proteinExistence type="inferred from homology"/>
<evidence type="ECO:0000313" key="5">
    <source>
        <dbReference type="EMBL" id="QYR53427.1"/>
    </source>
</evidence>
<dbReference type="InterPro" id="IPR036812">
    <property type="entry name" value="NAD(P)_OxRdtase_dom_sf"/>
</dbReference>
<evidence type="ECO:0000256" key="2">
    <source>
        <dbReference type="ARBA" id="ARBA00022857"/>
    </source>
</evidence>
<dbReference type="RefSeq" id="WP_220380243.1">
    <property type="nucleotide sequence ID" value="NZ_CP080544.1"/>
</dbReference>
<dbReference type="Gene3D" id="3.20.20.100">
    <property type="entry name" value="NADP-dependent oxidoreductase domain"/>
    <property type="match status" value="1"/>
</dbReference>
<organism evidence="5 6">
    <name type="scientific">Lysobacter soyae</name>
    <dbReference type="NCBI Taxonomy" id="2764185"/>
    <lineage>
        <taxon>Bacteria</taxon>
        <taxon>Pseudomonadati</taxon>
        <taxon>Pseudomonadota</taxon>
        <taxon>Gammaproteobacteria</taxon>
        <taxon>Lysobacterales</taxon>
        <taxon>Lysobacteraceae</taxon>
        <taxon>Lysobacter</taxon>
    </lineage>
</organism>
<comment type="similarity">
    <text evidence="1">Belongs to the shaker potassium channel beta subunit family.</text>
</comment>
<sequence>MEYRRLGRAGLKLSALSLGAWLSFGRDSSRGEARNLVAAAWDHGINFFDNAEVYGHGDGERVMGDVIADLRLPRDGFVVSSKAFFGSVADPRPTQRGLSRKHLHDACHDALKRLRVDYLDLYYCHRPDDDVPLEEIVMTMDGLVRQGKVMYWGTSEWPAQRILDALRIADRHGWVGPSVEQPQYNVLVRERFEQEYAQVLRAEGLGATTWSPLASGLLTGKYADGIPEGSRLSKAHNAWLLEDMKNDGRFRMERAAAFAGLARAHDVDPAQLAIAWVLRNPAVTSVILGASSVKQLLDNLKSLACVEKIDASLDAEIRKL</sequence>
<dbReference type="PANTHER" id="PTHR43150">
    <property type="entry name" value="HYPERKINETIC, ISOFORM M"/>
    <property type="match status" value="1"/>
</dbReference>
<evidence type="ECO:0000256" key="3">
    <source>
        <dbReference type="ARBA" id="ARBA00023002"/>
    </source>
</evidence>
<reference evidence="5 6" key="1">
    <citation type="submission" date="2021-08" db="EMBL/GenBank/DDBJ databases">
        <title>Lysobacter sp. strain CJ11 Genome sequencing and assembly.</title>
        <authorList>
            <person name="Kim I."/>
        </authorList>
    </citation>
    <scope>NUCLEOTIDE SEQUENCE [LARGE SCALE GENOMIC DNA]</scope>
    <source>
        <strain evidence="5 6">CJ11</strain>
    </source>
</reference>
<keyword evidence="3" id="KW-0560">Oxidoreductase</keyword>
<dbReference type="Proteomes" id="UP000824755">
    <property type="component" value="Chromosome"/>
</dbReference>
<protein>
    <submittedName>
        <fullName evidence="5">Aldo/keto reductase</fullName>
    </submittedName>
</protein>
<keyword evidence="2" id="KW-0521">NADP</keyword>
<gene>
    <name evidence="5" type="ORF">H8L67_02640</name>
</gene>
<evidence type="ECO:0000313" key="6">
    <source>
        <dbReference type="Proteomes" id="UP000824755"/>
    </source>
</evidence>
<evidence type="ECO:0000259" key="4">
    <source>
        <dbReference type="Pfam" id="PF00248"/>
    </source>
</evidence>
<dbReference type="InterPro" id="IPR005399">
    <property type="entry name" value="K_chnl_volt-dep_bsu_KCNAB-rel"/>
</dbReference>
<keyword evidence="6" id="KW-1185">Reference proteome</keyword>
<dbReference type="EMBL" id="CP080544">
    <property type="protein sequence ID" value="QYR53427.1"/>
    <property type="molecule type" value="Genomic_DNA"/>
</dbReference>
<dbReference type="SUPFAM" id="SSF51430">
    <property type="entry name" value="NAD(P)-linked oxidoreductase"/>
    <property type="match status" value="1"/>
</dbReference>
<dbReference type="PRINTS" id="PR01577">
    <property type="entry name" value="KCNABCHANNEL"/>
</dbReference>
<name>A0ABX8WRG7_9GAMM</name>
<dbReference type="PANTHER" id="PTHR43150:SF2">
    <property type="entry name" value="HYPERKINETIC, ISOFORM M"/>
    <property type="match status" value="1"/>
</dbReference>